<comment type="catalytic activity">
    <reaction evidence="15">
        <text>[GlcNAc-(1-&gt;4)-Mur2Ac(oyl-L-Ala-gamma-D-Glu-L-Lys-D-Ala-D-Ala)](n)-di-trans,octa-cis-undecaprenyl diphosphate + beta-D-GlcNAc-(1-&gt;4)-Mur2Ac(oyl-L-Ala-gamma-D-Glu-L-Lys-D-Ala-D-Ala)-di-trans,octa-cis-undecaprenyl diphosphate = [GlcNAc-(1-&gt;4)-Mur2Ac(oyl-L-Ala-gamma-D-Glu-L-Lys-D-Ala-D-Ala)](n+1)-di-trans,octa-cis-undecaprenyl diphosphate + di-trans,octa-cis-undecaprenyl diphosphate + H(+)</text>
        <dbReference type="Rhea" id="RHEA:23708"/>
        <dbReference type="Rhea" id="RHEA-COMP:9602"/>
        <dbReference type="Rhea" id="RHEA-COMP:9603"/>
        <dbReference type="ChEBI" id="CHEBI:15378"/>
        <dbReference type="ChEBI" id="CHEBI:58405"/>
        <dbReference type="ChEBI" id="CHEBI:60033"/>
        <dbReference type="ChEBI" id="CHEBI:78435"/>
        <dbReference type="EC" id="2.4.99.28"/>
    </reaction>
</comment>
<dbReference type="HOGENOM" id="CLU_029243_0_1_0"/>
<dbReference type="STRING" id="572547.Amico_0818"/>
<dbReference type="AlphaFoldDB" id="D5EEG9"/>
<evidence type="ECO:0000256" key="2">
    <source>
        <dbReference type="ARBA" id="ARBA00022676"/>
    </source>
</evidence>
<feature type="transmembrane region" description="Helical" evidence="16">
    <location>
        <begin position="12"/>
        <end position="32"/>
    </location>
</feature>
<evidence type="ECO:0000256" key="6">
    <source>
        <dbReference type="ARBA" id="ARBA00022984"/>
    </source>
</evidence>
<feature type="transmembrane region" description="Helical" evidence="16">
    <location>
        <begin position="227"/>
        <end position="245"/>
    </location>
</feature>
<evidence type="ECO:0000256" key="3">
    <source>
        <dbReference type="ARBA" id="ARBA00022679"/>
    </source>
</evidence>
<comment type="subcellular location">
    <subcellularLocation>
        <location evidence="1">Membrane</location>
        <topology evidence="1">Multi-pass membrane protein</topology>
    </subcellularLocation>
</comment>
<feature type="transmembrane region" description="Helical" evidence="16">
    <location>
        <begin position="78"/>
        <end position="96"/>
    </location>
</feature>
<keyword evidence="4 16" id="KW-0812">Transmembrane</keyword>
<dbReference type="EC" id="2.4.99.28" evidence="14"/>
<dbReference type="PANTHER" id="PTHR30474:SF2">
    <property type="entry name" value="PEPTIDOGLYCAN GLYCOSYLTRANSFERASE FTSW-RELATED"/>
    <property type="match status" value="1"/>
</dbReference>
<evidence type="ECO:0000256" key="16">
    <source>
        <dbReference type="SAM" id="Phobius"/>
    </source>
</evidence>
<reference evidence="17 18" key="1">
    <citation type="journal article" date="2010" name="Stand. Genomic Sci.">
        <title>Complete genome sequence of Aminobacterium colombiense type strain (ALA-1).</title>
        <authorList>
            <person name="Chertkov O."/>
            <person name="Sikorski J."/>
            <person name="Brambilla E."/>
            <person name="Lapidus A."/>
            <person name="Copeland A."/>
            <person name="Glavina Del Rio T."/>
            <person name="Nolan M."/>
            <person name="Lucas S."/>
            <person name="Tice H."/>
            <person name="Cheng J.F."/>
            <person name="Han C."/>
            <person name="Detter J.C."/>
            <person name="Bruce D."/>
            <person name="Tapia R."/>
            <person name="Goodwin L."/>
            <person name="Pitluck S."/>
            <person name="Liolios K."/>
            <person name="Ivanova N."/>
            <person name="Mavromatis K."/>
            <person name="Ovchinnikova G."/>
            <person name="Pati A."/>
            <person name="Chen A."/>
            <person name="Palaniappan K."/>
            <person name="Land M."/>
            <person name="Hauser L."/>
            <person name="Chang Y.J."/>
            <person name="Jeffries C.D."/>
            <person name="Spring S."/>
            <person name="Rohde M."/>
            <person name="Goker M."/>
            <person name="Bristow J."/>
            <person name="Eisen J.A."/>
            <person name="Markowitz V."/>
            <person name="Hugenholtz P."/>
            <person name="Kyrpides N.C."/>
            <person name="Klenk H.P."/>
        </authorList>
    </citation>
    <scope>NUCLEOTIDE SEQUENCE [LARGE SCALE GENOMIC DNA]</scope>
    <source>
        <strain evidence="18">DSM 12261 / ALA-1</strain>
    </source>
</reference>
<keyword evidence="3" id="KW-0808">Transferase</keyword>
<sequence>MSEKAQRVDPLLWIIPLVLNCLGIVMIVSLTSPQSMESWGSPFIIGFKQVQWSFLGLCAMFIMYLLPISLWKKVSGPLWVFGFLLSFSTLIPGLGIEAGGAKRWIDVGALQFQPLELLLLATVIHLSKCLTRSELSSSRKFWTITMAMIFFSALPLLMQPDIGGMLLLAVICMGIQVENQGWCYPLIIGIGGISLLFPILIKESYRLRRYVAFLDPWKEPLDSGFQVIQGLVAFANGGLIGVGIGKGLQKMNYLPAAHTDYIFAAIGEEFGFIGTGLVVFLFTIWVVRCYKIYRQAQDPFMRTLLWGLVISVLVPFFINVGGVLKLMPLTGMPLPFISYGGSSLLMMWVRAGLIVRITKEIAGAQS</sequence>
<gene>
    <name evidence="17" type="ordered locus">Amico_0818</name>
</gene>
<evidence type="ECO:0000256" key="11">
    <source>
        <dbReference type="ARBA" id="ARBA00038053"/>
    </source>
</evidence>
<evidence type="ECO:0000256" key="10">
    <source>
        <dbReference type="ARBA" id="ARBA00033270"/>
    </source>
</evidence>
<dbReference type="KEGG" id="aco:Amico_0818"/>
<feature type="transmembrane region" description="Helical" evidence="16">
    <location>
        <begin position="336"/>
        <end position="355"/>
    </location>
</feature>
<dbReference type="GO" id="GO:0009252">
    <property type="term" value="P:peptidoglycan biosynthetic process"/>
    <property type="evidence" value="ECO:0007669"/>
    <property type="project" value="UniProtKB-KW"/>
</dbReference>
<dbReference type="GO" id="GO:0015648">
    <property type="term" value="F:lipid-linked peptidoglycan transporter activity"/>
    <property type="evidence" value="ECO:0007669"/>
    <property type="project" value="TreeGrafter"/>
</dbReference>
<keyword evidence="8 16" id="KW-0472">Membrane</keyword>
<feature type="transmembrane region" description="Helical" evidence="16">
    <location>
        <begin position="52"/>
        <end position="71"/>
    </location>
</feature>
<evidence type="ECO:0000256" key="15">
    <source>
        <dbReference type="ARBA" id="ARBA00049902"/>
    </source>
</evidence>
<dbReference type="PANTHER" id="PTHR30474">
    <property type="entry name" value="CELL CYCLE PROTEIN"/>
    <property type="match status" value="1"/>
</dbReference>
<dbReference type="GO" id="GO:0005886">
    <property type="term" value="C:plasma membrane"/>
    <property type="evidence" value="ECO:0007669"/>
    <property type="project" value="TreeGrafter"/>
</dbReference>
<dbReference type="GO" id="GO:0008955">
    <property type="term" value="F:peptidoglycan glycosyltransferase activity"/>
    <property type="evidence" value="ECO:0007669"/>
    <property type="project" value="UniProtKB-EC"/>
</dbReference>
<evidence type="ECO:0000313" key="18">
    <source>
        <dbReference type="Proteomes" id="UP000002366"/>
    </source>
</evidence>
<dbReference type="GO" id="GO:0051301">
    <property type="term" value="P:cell division"/>
    <property type="evidence" value="ECO:0007669"/>
    <property type="project" value="InterPro"/>
</dbReference>
<evidence type="ECO:0000256" key="4">
    <source>
        <dbReference type="ARBA" id="ARBA00022692"/>
    </source>
</evidence>
<comment type="similarity">
    <text evidence="11">Belongs to the SEDS family. FtsW subfamily.</text>
</comment>
<keyword evidence="5" id="KW-0133">Cell shape</keyword>
<evidence type="ECO:0000256" key="12">
    <source>
        <dbReference type="ARBA" id="ARBA00041185"/>
    </source>
</evidence>
<protein>
    <recommendedName>
        <fullName evidence="12">Probable peptidoglycan glycosyltransferase FtsW</fullName>
        <ecNumber evidence="14">2.4.99.28</ecNumber>
    </recommendedName>
    <alternativeName>
        <fullName evidence="13">Cell division protein FtsW</fullName>
    </alternativeName>
    <alternativeName>
        <fullName evidence="10">Cell wall polymerase</fullName>
    </alternativeName>
    <alternativeName>
        <fullName evidence="9">Peptidoglycan polymerase</fullName>
    </alternativeName>
</protein>
<dbReference type="eggNOG" id="COG0772">
    <property type="taxonomic scope" value="Bacteria"/>
</dbReference>
<keyword evidence="2" id="KW-0328">Glycosyltransferase</keyword>
<evidence type="ECO:0000256" key="8">
    <source>
        <dbReference type="ARBA" id="ARBA00023136"/>
    </source>
</evidence>
<evidence type="ECO:0000256" key="5">
    <source>
        <dbReference type="ARBA" id="ARBA00022960"/>
    </source>
</evidence>
<feature type="transmembrane region" description="Helical" evidence="16">
    <location>
        <begin position="108"/>
        <end position="126"/>
    </location>
</feature>
<dbReference type="InterPro" id="IPR001182">
    <property type="entry name" value="FtsW/RodA"/>
</dbReference>
<keyword evidence="18" id="KW-1185">Reference proteome</keyword>
<feature type="transmembrane region" description="Helical" evidence="16">
    <location>
        <begin position="270"/>
        <end position="291"/>
    </location>
</feature>
<proteinExistence type="inferred from homology"/>
<feature type="transmembrane region" description="Helical" evidence="16">
    <location>
        <begin position="182"/>
        <end position="201"/>
    </location>
</feature>
<dbReference type="EMBL" id="CP001997">
    <property type="protein sequence ID" value="ADE56951.1"/>
    <property type="molecule type" value="Genomic_DNA"/>
</dbReference>
<evidence type="ECO:0000256" key="9">
    <source>
        <dbReference type="ARBA" id="ARBA00032370"/>
    </source>
</evidence>
<evidence type="ECO:0000313" key="17">
    <source>
        <dbReference type="EMBL" id="ADE56951.1"/>
    </source>
</evidence>
<feature type="transmembrane region" description="Helical" evidence="16">
    <location>
        <begin position="147"/>
        <end position="176"/>
    </location>
</feature>
<evidence type="ECO:0000256" key="14">
    <source>
        <dbReference type="ARBA" id="ARBA00044770"/>
    </source>
</evidence>
<dbReference type="GO" id="GO:0032153">
    <property type="term" value="C:cell division site"/>
    <property type="evidence" value="ECO:0007669"/>
    <property type="project" value="TreeGrafter"/>
</dbReference>
<dbReference type="Proteomes" id="UP000002366">
    <property type="component" value="Chromosome"/>
</dbReference>
<evidence type="ECO:0000256" key="1">
    <source>
        <dbReference type="ARBA" id="ARBA00004141"/>
    </source>
</evidence>
<organism evidence="17 18">
    <name type="scientific">Aminobacterium colombiense (strain DSM 12261 / ALA-1)</name>
    <dbReference type="NCBI Taxonomy" id="572547"/>
    <lineage>
        <taxon>Bacteria</taxon>
        <taxon>Thermotogati</taxon>
        <taxon>Synergistota</taxon>
        <taxon>Synergistia</taxon>
        <taxon>Synergistales</taxon>
        <taxon>Aminobacteriaceae</taxon>
        <taxon>Aminobacterium</taxon>
    </lineage>
</organism>
<feature type="transmembrane region" description="Helical" evidence="16">
    <location>
        <begin position="303"/>
        <end position="324"/>
    </location>
</feature>
<dbReference type="GO" id="GO:0008360">
    <property type="term" value="P:regulation of cell shape"/>
    <property type="evidence" value="ECO:0007669"/>
    <property type="project" value="UniProtKB-KW"/>
</dbReference>
<keyword evidence="6" id="KW-0573">Peptidoglycan synthesis</keyword>
<dbReference type="RefSeq" id="WP_013048217.1">
    <property type="nucleotide sequence ID" value="NC_014011.1"/>
</dbReference>
<name>D5EEG9_AMICL</name>
<evidence type="ECO:0000256" key="7">
    <source>
        <dbReference type="ARBA" id="ARBA00022989"/>
    </source>
</evidence>
<evidence type="ECO:0000256" key="13">
    <source>
        <dbReference type="ARBA" id="ARBA00041418"/>
    </source>
</evidence>
<dbReference type="Pfam" id="PF01098">
    <property type="entry name" value="FTSW_RODA_SPOVE"/>
    <property type="match status" value="1"/>
</dbReference>
<keyword evidence="7 16" id="KW-1133">Transmembrane helix</keyword>
<accession>D5EEG9</accession>